<dbReference type="InterPro" id="IPR000719">
    <property type="entry name" value="Prot_kinase_dom"/>
</dbReference>
<evidence type="ECO:0000259" key="8">
    <source>
        <dbReference type="PROSITE" id="PS50011"/>
    </source>
</evidence>
<dbReference type="SMART" id="SM00220">
    <property type="entry name" value="S_TKc"/>
    <property type="match status" value="1"/>
</dbReference>
<dbReference type="InterPro" id="IPR011009">
    <property type="entry name" value="Kinase-like_dom_sf"/>
</dbReference>
<keyword evidence="5" id="KW-0418">Kinase</keyword>
<organism evidence="11 12">
    <name type="scientific">Stentor coeruleus</name>
    <dbReference type="NCBI Taxonomy" id="5963"/>
    <lineage>
        <taxon>Eukaryota</taxon>
        <taxon>Sar</taxon>
        <taxon>Alveolata</taxon>
        <taxon>Ciliophora</taxon>
        <taxon>Postciliodesmatophora</taxon>
        <taxon>Heterotrichea</taxon>
        <taxon>Heterotrichida</taxon>
        <taxon>Stentoridae</taxon>
        <taxon>Stentor</taxon>
    </lineage>
</organism>
<dbReference type="GO" id="GO:0004674">
    <property type="term" value="F:protein serine/threonine kinase activity"/>
    <property type="evidence" value="ECO:0007669"/>
    <property type="project" value="UniProtKB-KW"/>
</dbReference>
<name>A0A1R2B6X3_9CILI</name>
<keyword evidence="4 7" id="KW-0547">Nucleotide-binding</keyword>
<evidence type="ECO:0000256" key="1">
    <source>
        <dbReference type="ARBA" id="ARBA00022527"/>
    </source>
</evidence>
<dbReference type="InterPro" id="IPR017441">
    <property type="entry name" value="Protein_kinase_ATP_BS"/>
</dbReference>
<dbReference type="AlphaFoldDB" id="A0A1R2B6X3"/>
<dbReference type="Pfam" id="PF00069">
    <property type="entry name" value="Pkinase"/>
    <property type="match status" value="1"/>
</dbReference>
<comment type="caution">
    <text evidence="11">The sequence shown here is derived from an EMBL/GenBank/DDBJ whole genome shotgun (WGS) entry which is preliminary data.</text>
</comment>
<sequence>MDTQDHLNLGGDRAFTKALGQGESLLLSSKVTKFNKRNRAQERTIVISNKAILNLKGKKIQRRIEITSAIGATISKHSDEFIVHCPSEYDYRFSSQLKDQIINVLVKAVKSLCNRVFYIWETQELNLKDLATTKADKKKGVTKIPPIESAINFRTNAAPAEEEKKEPRGKRSTTIFAAKGDTTEVTLNDFNMLKVLGRGSFGKVMLVQKKDNKNLYAMKSLRKDALLEREQIEHTKTEKMIMQHINHPFLVSLEYAFTTPGKIYFVMGFMKGGELFFHLKESRKFSKERARFYAAQIGLGLGHLHSRNIVYRDLKPENILMDELGNVYLTDFGMAKMLPEGGSTASFVGTPEYLAPEIIACTGHNIMADWWSFGILIYEMLVGIPPFYNQNIQLMYELIMHGDLRFPQRNPLSREAQDIITKLLERDPTRRLGVRGVEEIKSHPFFEGINWTLLEQKKLPTPFQPKITNAISAENFDKEFTSEEPINSVVPEHKLRLVAQHDDQFRDF</sequence>
<feature type="domain" description="TH1" evidence="10">
    <location>
        <begin position="1"/>
        <end position="177"/>
    </location>
</feature>
<evidence type="ECO:0000259" key="10">
    <source>
        <dbReference type="PROSITE" id="PS51757"/>
    </source>
</evidence>
<dbReference type="PANTHER" id="PTHR24351">
    <property type="entry name" value="RIBOSOMAL PROTEIN S6 KINASE"/>
    <property type="match status" value="1"/>
</dbReference>
<proteinExistence type="predicted"/>
<dbReference type="Proteomes" id="UP000187209">
    <property type="component" value="Unassembled WGS sequence"/>
</dbReference>
<evidence type="ECO:0008006" key="13">
    <source>
        <dbReference type="Google" id="ProtNLM"/>
    </source>
</evidence>
<evidence type="ECO:0000256" key="5">
    <source>
        <dbReference type="ARBA" id="ARBA00022777"/>
    </source>
</evidence>
<keyword evidence="1" id="KW-0723">Serine/threonine-protein kinase</keyword>
<evidence type="ECO:0000256" key="4">
    <source>
        <dbReference type="ARBA" id="ARBA00022741"/>
    </source>
</evidence>
<dbReference type="PROSITE" id="PS50011">
    <property type="entry name" value="PROTEIN_KINASE_DOM"/>
    <property type="match status" value="1"/>
</dbReference>
<dbReference type="EMBL" id="MPUH01000891">
    <property type="protein sequence ID" value="OMJ72553.1"/>
    <property type="molecule type" value="Genomic_DNA"/>
</dbReference>
<reference evidence="11 12" key="1">
    <citation type="submission" date="2016-11" db="EMBL/GenBank/DDBJ databases">
        <title>The macronuclear genome of Stentor coeruleus: a giant cell with tiny introns.</title>
        <authorList>
            <person name="Slabodnick M."/>
            <person name="Ruby J.G."/>
            <person name="Reiff S.B."/>
            <person name="Swart E.C."/>
            <person name="Gosai S."/>
            <person name="Prabakaran S."/>
            <person name="Witkowska E."/>
            <person name="Larue G.E."/>
            <person name="Fisher S."/>
            <person name="Freeman R.M."/>
            <person name="Gunawardena J."/>
            <person name="Chu W."/>
            <person name="Stover N.A."/>
            <person name="Gregory B.D."/>
            <person name="Nowacki M."/>
            <person name="Derisi J."/>
            <person name="Roy S.W."/>
            <person name="Marshall W.F."/>
            <person name="Sood P."/>
        </authorList>
    </citation>
    <scope>NUCLEOTIDE SEQUENCE [LARGE SCALE GENOMIC DNA]</scope>
    <source>
        <strain evidence="11">WM001</strain>
    </source>
</reference>
<dbReference type="OrthoDB" id="283727at2759"/>
<protein>
    <recommendedName>
        <fullName evidence="13">Non-specific serine/threonine protein kinase</fullName>
    </recommendedName>
</protein>
<dbReference type="SUPFAM" id="SSF56112">
    <property type="entry name" value="Protein kinase-like (PK-like)"/>
    <property type="match status" value="1"/>
</dbReference>
<dbReference type="CDD" id="cd05123">
    <property type="entry name" value="STKc_AGC"/>
    <property type="match status" value="1"/>
</dbReference>
<dbReference type="GO" id="GO:0003774">
    <property type="term" value="F:cytoskeletal motor activity"/>
    <property type="evidence" value="ECO:0007669"/>
    <property type="project" value="InterPro"/>
</dbReference>
<keyword evidence="12" id="KW-1185">Reference proteome</keyword>
<evidence type="ECO:0000313" key="12">
    <source>
        <dbReference type="Proteomes" id="UP000187209"/>
    </source>
</evidence>
<keyword evidence="2" id="KW-0597">Phosphoprotein</keyword>
<feature type="domain" description="AGC-kinase C-terminal" evidence="9">
    <location>
        <begin position="447"/>
        <end position="508"/>
    </location>
</feature>
<evidence type="ECO:0000259" key="9">
    <source>
        <dbReference type="PROSITE" id="PS51285"/>
    </source>
</evidence>
<evidence type="ECO:0000313" key="11">
    <source>
        <dbReference type="EMBL" id="OMJ72553.1"/>
    </source>
</evidence>
<accession>A0A1R2B6X3</accession>
<dbReference type="GO" id="GO:0005524">
    <property type="term" value="F:ATP binding"/>
    <property type="evidence" value="ECO:0007669"/>
    <property type="project" value="UniProtKB-UniRule"/>
</dbReference>
<keyword evidence="3" id="KW-0808">Transferase</keyword>
<dbReference type="FunFam" id="3.30.200.20:FF:000537">
    <property type="entry name" value="Non-specific serine/threonine protein kinase"/>
    <property type="match status" value="1"/>
</dbReference>
<dbReference type="FunFam" id="1.10.510.10:FF:000008">
    <property type="entry name" value="Non-specific serine/threonine protein kinase"/>
    <property type="match status" value="1"/>
</dbReference>
<evidence type="ECO:0000256" key="7">
    <source>
        <dbReference type="PROSITE-ProRule" id="PRU10141"/>
    </source>
</evidence>
<dbReference type="PROSITE" id="PS00108">
    <property type="entry name" value="PROTEIN_KINASE_ST"/>
    <property type="match status" value="1"/>
</dbReference>
<dbReference type="InterPro" id="IPR000961">
    <property type="entry name" value="AGC-kinase_C"/>
</dbReference>
<evidence type="ECO:0000256" key="2">
    <source>
        <dbReference type="ARBA" id="ARBA00022553"/>
    </source>
</evidence>
<dbReference type="InterPro" id="IPR010926">
    <property type="entry name" value="Myosin_TH1"/>
</dbReference>
<dbReference type="PROSITE" id="PS51285">
    <property type="entry name" value="AGC_KINASE_CTER"/>
    <property type="match status" value="1"/>
</dbReference>
<dbReference type="GO" id="GO:0016459">
    <property type="term" value="C:myosin complex"/>
    <property type="evidence" value="ECO:0007669"/>
    <property type="project" value="InterPro"/>
</dbReference>
<evidence type="ECO:0000256" key="6">
    <source>
        <dbReference type="ARBA" id="ARBA00022840"/>
    </source>
</evidence>
<gene>
    <name evidence="11" type="ORF">SteCoe_28968</name>
</gene>
<keyword evidence="6 7" id="KW-0067">ATP-binding</keyword>
<dbReference type="InterPro" id="IPR045270">
    <property type="entry name" value="STKc_AGC"/>
</dbReference>
<dbReference type="InterPro" id="IPR017892">
    <property type="entry name" value="Pkinase_C"/>
</dbReference>
<feature type="domain" description="Protein kinase" evidence="8">
    <location>
        <begin position="190"/>
        <end position="446"/>
    </location>
</feature>
<dbReference type="SMART" id="SM00133">
    <property type="entry name" value="S_TK_X"/>
    <property type="match status" value="1"/>
</dbReference>
<dbReference type="Pfam" id="PF00433">
    <property type="entry name" value="Pkinase_C"/>
    <property type="match status" value="1"/>
</dbReference>
<dbReference type="PROSITE" id="PS00107">
    <property type="entry name" value="PROTEIN_KINASE_ATP"/>
    <property type="match status" value="1"/>
</dbReference>
<dbReference type="InterPro" id="IPR008271">
    <property type="entry name" value="Ser/Thr_kinase_AS"/>
</dbReference>
<evidence type="ECO:0000256" key="3">
    <source>
        <dbReference type="ARBA" id="ARBA00022679"/>
    </source>
</evidence>
<feature type="binding site" evidence="7">
    <location>
        <position position="219"/>
    </location>
    <ligand>
        <name>ATP</name>
        <dbReference type="ChEBI" id="CHEBI:30616"/>
    </ligand>
</feature>
<dbReference type="PROSITE" id="PS51757">
    <property type="entry name" value="TH1"/>
    <property type="match status" value="1"/>
</dbReference>
<dbReference type="Gene3D" id="3.30.200.20">
    <property type="entry name" value="Phosphorylase Kinase, domain 1"/>
    <property type="match status" value="1"/>
</dbReference>
<dbReference type="Gene3D" id="1.10.510.10">
    <property type="entry name" value="Transferase(Phosphotransferase) domain 1"/>
    <property type="match status" value="1"/>
</dbReference>
<dbReference type="Pfam" id="PF06017">
    <property type="entry name" value="Myosin_TH1"/>
    <property type="match status" value="1"/>
</dbReference>